<dbReference type="Proteomes" id="UP000886741">
    <property type="component" value="Unassembled WGS sequence"/>
</dbReference>
<gene>
    <name evidence="10" type="ORF">IAA83_00645</name>
</gene>
<dbReference type="PRINTS" id="PR00344">
    <property type="entry name" value="BCTRLSENSOR"/>
</dbReference>
<dbReference type="CDD" id="cd00075">
    <property type="entry name" value="HATPase"/>
    <property type="match status" value="1"/>
</dbReference>
<dbReference type="SUPFAM" id="SSF55874">
    <property type="entry name" value="ATPase domain of HSP90 chaperone/DNA topoisomerase II/histidine kinase"/>
    <property type="match status" value="1"/>
</dbReference>
<organism evidence="10 11">
    <name type="scientific">Candidatus Avoscillospira avistercoris</name>
    <dbReference type="NCBI Taxonomy" id="2840707"/>
    <lineage>
        <taxon>Bacteria</taxon>
        <taxon>Bacillati</taxon>
        <taxon>Bacillota</taxon>
        <taxon>Clostridia</taxon>
        <taxon>Eubacteriales</taxon>
        <taxon>Oscillospiraceae</taxon>
        <taxon>Oscillospiraceae incertae sedis</taxon>
        <taxon>Candidatus Avoscillospira</taxon>
    </lineage>
</organism>
<evidence type="ECO:0000256" key="3">
    <source>
        <dbReference type="ARBA" id="ARBA00022679"/>
    </source>
</evidence>
<dbReference type="EMBL" id="DVJJ01000015">
    <property type="protein sequence ID" value="HIS63862.1"/>
    <property type="molecule type" value="Genomic_DNA"/>
</dbReference>
<reference evidence="10" key="2">
    <citation type="journal article" date="2021" name="PeerJ">
        <title>Extensive microbial diversity within the chicken gut microbiome revealed by metagenomics and culture.</title>
        <authorList>
            <person name="Gilroy R."/>
            <person name="Ravi A."/>
            <person name="Getino M."/>
            <person name="Pursley I."/>
            <person name="Horton D.L."/>
            <person name="Alikhan N.F."/>
            <person name="Baker D."/>
            <person name="Gharbi K."/>
            <person name="Hall N."/>
            <person name="Watson M."/>
            <person name="Adriaenssens E.M."/>
            <person name="Foster-Nyarko E."/>
            <person name="Jarju S."/>
            <person name="Secka A."/>
            <person name="Antonio M."/>
            <person name="Oren A."/>
            <person name="Chaudhuri R.R."/>
            <person name="La Ragione R."/>
            <person name="Hildebrand F."/>
            <person name="Pallen M.J."/>
        </authorList>
    </citation>
    <scope>NUCLEOTIDE SEQUENCE</scope>
    <source>
        <strain evidence="10">ChiBcec16-1751</strain>
    </source>
</reference>
<evidence type="ECO:0000256" key="2">
    <source>
        <dbReference type="ARBA" id="ARBA00012438"/>
    </source>
</evidence>
<dbReference type="PANTHER" id="PTHR44936:SF10">
    <property type="entry name" value="SENSOR PROTEIN RSTB"/>
    <property type="match status" value="1"/>
</dbReference>
<keyword evidence="8" id="KW-0472">Membrane</keyword>
<feature type="transmembrane region" description="Helical" evidence="8">
    <location>
        <begin position="6"/>
        <end position="29"/>
    </location>
</feature>
<keyword evidence="8" id="KW-0812">Transmembrane</keyword>
<protein>
    <recommendedName>
        <fullName evidence="2">histidine kinase</fullName>
        <ecNumber evidence="2">2.7.13.3</ecNumber>
    </recommendedName>
</protein>
<dbReference type="InterPro" id="IPR050980">
    <property type="entry name" value="2C_sensor_his_kinase"/>
</dbReference>
<evidence type="ECO:0000313" key="11">
    <source>
        <dbReference type="Proteomes" id="UP000886741"/>
    </source>
</evidence>
<keyword evidence="3" id="KW-0808">Transferase</keyword>
<comment type="caution">
    <text evidence="10">The sequence shown here is derived from an EMBL/GenBank/DDBJ whole genome shotgun (WGS) entry which is preliminary data.</text>
</comment>
<keyword evidence="7" id="KW-0902">Two-component regulatory system</keyword>
<dbReference type="InterPro" id="IPR036890">
    <property type="entry name" value="HATPase_C_sf"/>
</dbReference>
<reference evidence="10" key="1">
    <citation type="submission" date="2020-10" db="EMBL/GenBank/DDBJ databases">
        <authorList>
            <person name="Gilroy R."/>
        </authorList>
    </citation>
    <scope>NUCLEOTIDE SEQUENCE</scope>
    <source>
        <strain evidence="10">ChiBcec16-1751</strain>
    </source>
</reference>
<evidence type="ECO:0000259" key="9">
    <source>
        <dbReference type="PROSITE" id="PS50109"/>
    </source>
</evidence>
<proteinExistence type="predicted"/>
<dbReference type="GO" id="GO:0005524">
    <property type="term" value="F:ATP binding"/>
    <property type="evidence" value="ECO:0007669"/>
    <property type="project" value="UniProtKB-KW"/>
</dbReference>
<evidence type="ECO:0000256" key="7">
    <source>
        <dbReference type="ARBA" id="ARBA00023012"/>
    </source>
</evidence>
<evidence type="ECO:0000256" key="1">
    <source>
        <dbReference type="ARBA" id="ARBA00000085"/>
    </source>
</evidence>
<evidence type="ECO:0000313" key="10">
    <source>
        <dbReference type="EMBL" id="HIS63862.1"/>
    </source>
</evidence>
<dbReference type="InterPro" id="IPR003594">
    <property type="entry name" value="HATPase_dom"/>
</dbReference>
<keyword evidence="4" id="KW-0547">Nucleotide-binding</keyword>
<keyword evidence="6" id="KW-0067">ATP-binding</keyword>
<accession>A0A9D1JSA6</accession>
<dbReference type="SMART" id="SM00387">
    <property type="entry name" value="HATPase_c"/>
    <property type="match status" value="1"/>
</dbReference>
<comment type="catalytic activity">
    <reaction evidence="1">
        <text>ATP + protein L-histidine = ADP + protein N-phospho-L-histidine.</text>
        <dbReference type="EC" id="2.7.13.3"/>
    </reaction>
</comment>
<dbReference type="InterPro" id="IPR005467">
    <property type="entry name" value="His_kinase_dom"/>
</dbReference>
<dbReference type="GO" id="GO:0000160">
    <property type="term" value="P:phosphorelay signal transduction system"/>
    <property type="evidence" value="ECO:0007669"/>
    <property type="project" value="UniProtKB-KW"/>
</dbReference>
<keyword evidence="8" id="KW-1133">Transmembrane helix</keyword>
<evidence type="ECO:0000256" key="8">
    <source>
        <dbReference type="SAM" id="Phobius"/>
    </source>
</evidence>
<evidence type="ECO:0000256" key="4">
    <source>
        <dbReference type="ARBA" id="ARBA00022741"/>
    </source>
</evidence>
<feature type="domain" description="Histidine kinase" evidence="9">
    <location>
        <begin position="56"/>
        <end position="269"/>
    </location>
</feature>
<keyword evidence="5 10" id="KW-0418">Kinase</keyword>
<dbReference type="GO" id="GO:0004673">
    <property type="term" value="F:protein histidine kinase activity"/>
    <property type="evidence" value="ECO:0007669"/>
    <property type="project" value="UniProtKB-EC"/>
</dbReference>
<sequence>ASLPEVSWIVLGLCTVFVVVLGSYNLMCYTKLVYDDSRQDAMLERKFDTAGLGVSVFVHGAKNQLLSIRVLNKKLSRALEQPQPDLEEIRAYVRQLHELNEGLLGRMDELYRTVKSNSISLVPISSQQLAEASVRRFHDKYPNAPVTVEVQSQRQVLADESHLSEAVCNLLCNGYEAAAQHSPTPQVALRIRNERMWTIVSVEDNGPGIPPETRNHIFDPFFTSKNTNYNWGMGLYYVRKIVRSHLGRLRLENRTGGGTVFLILLPAYDARRREREP</sequence>
<dbReference type="Gene3D" id="3.30.565.10">
    <property type="entry name" value="Histidine kinase-like ATPase, C-terminal domain"/>
    <property type="match status" value="1"/>
</dbReference>
<dbReference type="Pfam" id="PF02518">
    <property type="entry name" value="HATPase_c"/>
    <property type="match status" value="1"/>
</dbReference>
<feature type="non-terminal residue" evidence="10">
    <location>
        <position position="1"/>
    </location>
</feature>
<dbReference type="EC" id="2.7.13.3" evidence="2"/>
<evidence type="ECO:0000256" key="6">
    <source>
        <dbReference type="ARBA" id="ARBA00022840"/>
    </source>
</evidence>
<dbReference type="AlphaFoldDB" id="A0A9D1JSA6"/>
<evidence type="ECO:0000256" key="5">
    <source>
        <dbReference type="ARBA" id="ARBA00022777"/>
    </source>
</evidence>
<name>A0A9D1JSA6_9FIRM</name>
<dbReference type="PROSITE" id="PS50109">
    <property type="entry name" value="HIS_KIN"/>
    <property type="match status" value="1"/>
</dbReference>
<dbReference type="InterPro" id="IPR004358">
    <property type="entry name" value="Sig_transdc_His_kin-like_C"/>
</dbReference>
<dbReference type="PANTHER" id="PTHR44936">
    <property type="entry name" value="SENSOR PROTEIN CREC"/>
    <property type="match status" value="1"/>
</dbReference>